<feature type="domain" description="Out at first protein BRICHOS-like" evidence="3">
    <location>
        <begin position="22"/>
        <end position="169"/>
    </location>
</feature>
<dbReference type="PANTHER" id="PTHR13423:SF2">
    <property type="entry name" value="OUT AT FIRST PROTEIN HOMOLOG"/>
    <property type="match status" value="1"/>
</dbReference>
<evidence type="ECO:0000256" key="1">
    <source>
        <dbReference type="ARBA" id="ARBA00005786"/>
    </source>
</evidence>
<feature type="signal peptide" evidence="2">
    <location>
        <begin position="1"/>
        <end position="21"/>
    </location>
</feature>
<comment type="similarity">
    <text evidence="1">Belongs to the OAF family.</text>
</comment>
<sequence>MAHLHFCICMLLAALVSYTTAQLIVNVRNKGGETVVEKILANTTADTVTLEFLNSDGSLVTQFIDFKSEVQIFRIYVLGEEELGSTKPQAMCFITRFLRNDFISSDAMSKLRQKNPTAIRTPEEEKEMSIHSLDLMVNLDKGHVLSPHVFNICSEATDGIFAQETDLRTISKSLAKDYITLISSTSELVPSKHPRCRDTSDIGRPCACELRTCIGWYPCGLKYCHGKDTGGRVVSYRCGIKTCKRCLSFVYVAKLKTKCLWDF</sequence>
<dbReference type="InterPro" id="IPR053894">
    <property type="entry name" value="OAF_N"/>
</dbReference>
<protein>
    <submittedName>
        <fullName evidence="6">Out at first protein</fullName>
    </submittedName>
</protein>
<proteinExistence type="inferred from homology"/>
<feature type="domain" description="Out at first C-terminal" evidence="4">
    <location>
        <begin position="195"/>
        <end position="262"/>
    </location>
</feature>
<dbReference type="Pfam" id="PF22873">
    <property type="entry name" value="OAF_C"/>
    <property type="match status" value="1"/>
</dbReference>
<name>A0ABM0K984_APLCA</name>
<dbReference type="InterPro" id="IPR026315">
    <property type="entry name" value="Oaf"/>
</dbReference>
<evidence type="ECO:0000256" key="2">
    <source>
        <dbReference type="SAM" id="SignalP"/>
    </source>
</evidence>
<organism evidence="5 6">
    <name type="scientific">Aplysia californica</name>
    <name type="common">California sea hare</name>
    <dbReference type="NCBI Taxonomy" id="6500"/>
    <lineage>
        <taxon>Eukaryota</taxon>
        <taxon>Metazoa</taxon>
        <taxon>Spiralia</taxon>
        <taxon>Lophotrochozoa</taxon>
        <taxon>Mollusca</taxon>
        <taxon>Gastropoda</taxon>
        <taxon>Heterobranchia</taxon>
        <taxon>Euthyneura</taxon>
        <taxon>Tectipleura</taxon>
        <taxon>Aplysiida</taxon>
        <taxon>Aplysioidea</taxon>
        <taxon>Aplysiidae</taxon>
        <taxon>Aplysia</taxon>
    </lineage>
</organism>
<evidence type="ECO:0000259" key="3">
    <source>
        <dbReference type="Pfam" id="PF14941"/>
    </source>
</evidence>
<dbReference type="GeneID" id="101854460"/>
<keyword evidence="5" id="KW-1185">Reference proteome</keyword>
<dbReference type="InterPro" id="IPR053897">
    <property type="entry name" value="Oaf_C"/>
</dbReference>
<dbReference type="Proteomes" id="UP000694888">
    <property type="component" value="Unplaced"/>
</dbReference>
<feature type="chain" id="PRO_5047277738" evidence="2">
    <location>
        <begin position="22"/>
        <end position="263"/>
    </location>
</feature>
<reference evidence="6" key="1">
    <citation type="submission" date="2025-08" db="UniProtKB">
        <authorList>
            <consortium name="RefSeq"/>
        </authorList>
    </citation>
    <scope>IDENTIFICATION</scope>
</reference>
<evidence type="ECO:0000259" key="4">
    <source>
        <dbReference type="Pfam" id="PF22873"/>
    </source>
</evidence>
<gene>
    <name evidence="6" type="primary">LOC101854460</name>
</gene>
<evidence type="ECO:0000313" key="5">
    <source>
        <dbReference type="Proteomes" id="UP000694888"/>
    </source>
</evidence>
<dbReference type="RefSeq" id="XP_005111897.2">
    <property type="nucleotide sequence ID" value="XM_005111840.3"/>
</dbReference>
<keyword evidence="2" id="KW-0732">Signal</keyword>
<dbReference type="PANTHER" id="PTHR13423">
    <property type="entry name" value="OUT AT FIRST"/>
    <property type="match status" value="1"/>
</dbReference>
<dbReference type="Pfam" id="PF14941">
    <property type="entry name" value="OAF_N"/>
    <property type="match status" value="1"/>
</dbReference>
<accession>A0ABM0K984</accession>
<evidence type="ECO:0000313" key="6">
    <source>
        <dbReference type="RefSeq" id="XP_005111897.2"/>
    </source>
</evidence>